<dbReference type="RefSeq" id="WP_066629011.1">
    <property type="nucleotide sequence ID" value="NZ_FQXL01000007.1"/>
</dbReference>
<dbReference type="Pfam" id="PF02743">
    <property type="entry name" value="dCache_1"/>
    <property type="match status" value="1"/>
</dbReference>
<dbReference type="GO" id="GO:0005886">
    <property type="term" value="C:plasma membrane"/>
    <property type="evidence" value="ECO:0007669"/>
    <property type="project" value="UniProtKB-SubCell"/>
</dbReference>
<keyword evidence="3" id="KW-0145">Chemotaxis</keyword>
<dbReference type="InterPro" id="IPR004089">
    <property type="entry name" value="MCPsignal_dom"/>
</dbReference>
<evidence type="ECO:0000256" key="10">
    <source>
        <dbReference type="SAM" id="Phobius"/>
    </source>
</evidence>
<dbReference type="OrthoDB" id="597657at2"/>
<keyword evidence="2" id="KW-1003">Cell membrane</keyword>
<dbReference type="InterPro" id="IPR029151">
    <property type="entry name" value="Sensor-like_sf"/>
</dbReference>
<name>A0A162RC33_9CLOT</name>
<comment type="subcellular location">
    <subcellularLocation>
        <location evidence="1">Cell membrane</location>
        <topology evidence="1">Multi-pass membrane protein</topology>
    </subcellularLocation>
</comment>
<dbReference type="PROSITE" id="PS50885">
    <property type="entry name" value="HAMP"/>
    <property type="match status" value="1"/>
</dbReference>
<dbReference type="AlphaFoldDB" id="A0A162RC33"/>
<dbReference type="CDD" id="cd12912">
    <property type="entry name" value="PDC2_MCP_like"/>
    <property type="match status" value="1"/>
</dbReference>
<dbReference type="Gene3D" id="1.10.287.950">
    <property type="entry name" value="Methyl-accepting chemotaxis protein"/>
    <property type="match status" value="1"/>
</dbReference>
<keyword evidence="14" id="KW-1185">Reference proteome</keyword>
<evidence type="ECO:0000256" key="9">
    <source>
        <dbReference type="PROSITE-ProRule" id="PRU00284"/>
    </source>
</evidence>
<keyword evidence="5 10" id="KW-1133">Transmembrane helix</keyword>
<reference evidence="13 14" key="1">
    <citation type="submission" date="2016-04" db="EMBL/GenBank/DDBJ databases">
        <title>Genome sequence of Clostridium magnum DSM 2767.</title>
        <authorList>
            <person name="Poehlein A."/>
            <person name="Uhlig R."/>
            <person name="Fischer R."/>
            <person name="Bahl H."/>
            <person name="Daniel R."/>
        </authorList>
    </citation>
    <scope>NUCLEOTIDE SEQUENCE [LARGE SCALE GENOMIC DNA]</scope>
    <source>
        <strain evidence="13 14">DSM 2767</strain>
    </source>
</reference>
<dbReference type="SUPFAM" id="SSF58104">
    <property type="entry name" value="Methyl-accepting chemotaxis protein (MCP) signaling domain"/>
    <property type="match status" value="1"/>
</dbReference>
<proteinExistence type="inferred from homology"/>
<evidence type="ECO:0000256" key="4">
    <source>
        <dbReference type="ARBA" id="ARBA00022692"/>
    </source>
</evidence>
<dbReference type="GO" id="GO:0007165">
    <property type="term" value="P:signal transduction"/>
    <property type="evidence" value="ECO:0007669"/>
    <property type="project" value="UniProtKB-KW"/>
</dbReference>
<evidence type="ECO:0000256" key="6">
    <source>
        <dbReference type="ARBA" id="ARBA00023136"/>
    </source>
</evidence>
<keyword evidence="4 10" id="KW-0812">Transmembrane</keyword>
<dbReference type="CDD" id="cd12914">
    <property type="entry name" value="PDC1_DGC_like"/>
    <property type="match status" value="1"/>
</dbReference>
<organism evidence="13 14">
    <name type="scientific">Clostridium magnum DSM 2767</name>
    <dbReference type="NCBI Taxonomy" id="1121326"/>
    <lineage>
        <taxon>Bacteria</taxon>
        <taxon>Bacillati</taxon>
        <taxon>Bacillota</taxon>
        <taxon>Clostridia</taxon>
        <taxon>Eubacteriales</taxon>
        <taxon>Clostridiaceae</taxon>
        <taxon>Clostridium</taxon>
    </lineage>
</organism>
<evidence type="ECO:0000259" key="12">
    <source>
        <dbReference type="PROSITE" id="PS50885"/>
    </source>
</evidence>
<evidence type="ECO:0000256" key="2">
    <source>
        <dbReference type="ARBA" id="ARBA00022475"/>
    </source>
</evidence>
<dbReference type="InterPro" id="IPR003660">
    <property type="entry name" value="HAMP_dom"/>
</dbReference>
<evidence type="ECO:0000259" key="11">
    <source>
        <dbReference type="PROSITE" id="PS50111"/>
    </source>
</evidence>
<comment type="caution">
    <text evidence="13">The sequence shown here is derived from an EMBL/GenBank/DDBJ whole genome shotgun (WGS) entry which is preliminary data.</text>
</comment>
<keyword evidence="6 10" id="KW-0472">Membrane</keyword>
<dbReference type="SUPFAM" id="SSF103190">
    <property type="entry name" value="Sensory domain-like"/>
    <property type="match status" value="1"/>
</dbReference>
<evidence type="ECO:0000313" key="13">
    <source>
        <dbReference type="EMBL" id="KZL89693.1"/>
    </source>
</evidence>
<dbReference type="GO" id="GO:0006935">
    <property type="term" value="P:chemotaxis"/>
    <property type="evidence" value="ECO:0007669"/>
    <property type="project" value="UniProtKB-KW"/>
</dbReference>
<dbReference type="SMART" id="SM00283">
    <property type="entry name" value="MA"/>
    <property type="match status" value="1"/>
</dbReference>
<dbReference type="Proteomes" id="UP000076603">
    <property type="component" value="Unassembled WGS sequence"/>
</dbReference>
<dbReference type="Gene3D" id="3.30.450.20">
    <property type="entry name" value="PAS domain"/>
    <property type="match status" value="1"/>
</dbReference>
<gene>
    <name evidence="13" type="primary">mcpB_14</name>
    <name evidence="13" type="ORF">CLMAG_51930</name>
</gene>
<evidence type="ECO:0000256" key="1">
    <source>
        <dbReference type="ARBA" id="ARBA00004651"/>
    </source>
</evidence>
<keyword evidence="7 9" id="KW-0807">Transducer</keyword>
<feature type="domain" description="Methyl-accepting transducer" evidence="11">
    <location>
        <begin position="379"/>
        <end position="643"/>
    </location>
</feature>
<dbReference type="Pfam" id="PF00015">
    <property type="entry name" value="MCPsignal"/>
    <property type="match status" value="1"/>
</dbReference>
<feature type="domain" description="HAMP" evidence="12">
    <location>
        <begin position="305"/>
        <end position="360"/>
    </location>
</feature>
<dbReference type="PANTHER" id="PTHR32089:SF112">
    <property type="entry name" value="LYSOZYME-LIKE PROTEIN-RELATED"/>
    <property type="match status" value="1"/>
</dbReference>
<sequence>MKSIRVKLVMFLGFLIGAICIGLGAVSFINSSKALESNLSKTLPKIAEQTASNIQSQVEGKLSTLEAIAARPEIKDTNNPWENKMPILIEEGKKIGSITMAIVDKNGDIKYTDGKTSNIKDRPYFQKALSGKSNISDLLVSKTDGALVVVYAVPIKDNNEVIGVLLEAIDGNKLSETTNQIKIGATGNAFMVNKDVTTIANSNDKSLVVKRYNVVEEAKKDTKLQALADIEKKMAAGETGIGEYYYNGVYKYVGYAPVKGTEWSVGVNVFKNEILSELDSLKISVILSSMLFLLIGVLIVYIIANSMSKGIKSTSKHLELLAEGNLCEEVSYKYLQLKDEVGVMTNSMKAMQESLRGMINRIKENCANIDMQSESLSSVAEEIASSSQNVTEAINDIAKGTSSQSEDLINVTNILNDFGNKLSGMVGEIQVVDSNSREISLMAKESSNEMSELNKSVTRVSNSFKTFNGKIIGLGKDINEINEITNIINSIAEQTNLLALNAAIEAARAGEAGRGFSVVADEIRKLAEQSQMSSEDISRLINEIAKNTDVIVQDSVEMDDELLNQVKIINSSIASFEKIIEAVNEVIPKIEIVKNSAENIEKDKNTILVRVNDVSSVSLEVSASSEEISASSEEMNASTEEVSSSAQILSNMTKEMLEEVNKFKI</sequence>
<evidence type="ECO:0000313" key="14">
    <source>
        <dbReference type="Proteomes" id="UP000076603"/>
    </source>
</evidence>
<dbReference type="STRING" id="1121326.CLMAG_51930"/>
<comment type="similarity">
    <text evidence="8">Belongs to the methyl-accepting chemotaxis (MCP) protein family.</text>
</comment>
<dbReference type="PROSITE" id="PS50111">
    <property type="entry name" value="CHEMOTAXIS_TRANSDUC_2"/>
    <property type="match status" value="1"/>
</dbReference>
<dbReference type="PANTHER" id="PTHR32089">
    <property type="entry name" value="METHYL-ACCEPTING CHEMOTAXIS PROTEIN MCPB"/>
    <property type="match status" value="1"/>
</dbReference>
<dbReference type="EMBL" id="LWAE01000008">
    <property type="protein sequence ID" value="KZL89693.1"/>
    <property type="molecule type" value="Genomic_DNA"/>
</dbReference>
<evidence type="ECO:0000256" key="7">
    <source>
        <dbReference type="ARBA" id="ARBA00023224"/>
    </source>
</evidence>
<evidence type="ECO:0000256" key="8">
    <source>
        <dbReference type="ARBA" id="ARBA00029447"/>
    </source>
</evidence>
<feature type="transmembrane region" description="Helical" evidence="10">
    <location>
        <begin position="283"/>
        <end position="304"/>
    </location>
</feature>
<dbReference type="PATRIC" id="fig|1121326.3.peg.5250"/>
<protein>
    <submittedName>
        <fullName evidence="13">Methyl-accepting chemotaxis protein McpB</fullName>
    </submittedName>
</protein>
<dbReference type="InterPro" id="IPR033479">
    <property type="entry name" value="dCache_1"/>
</dbReference>
<evidence type="ECO:0000256" key="5">
    <source>
        <dbReference type="ARBA" id="ARBA00022989"/>
    </source>
</evidence>
<evidence type="ECO:0000256" key="3">
    <source>
        <dbReference type="ARBA" id="ARBA00022500"/>
    </source>
</evidence>
<accession>A0A162RC33</accession>